<feature type="transmembrane region" description="Helical" evidence="5">
    <location>
        <begin position="342"/>
        <end position="369"/>
    </location>
</feature>
<dbReference type="CDD" id="cd07042">
    <property type="entry name" value="STAS_SulP_like_sulfate_transporter"/>
    <property type="match status" value="1"/>
</dbReference>
<dbReference type="GO" id="GO:0016020">
    <property type="term" value="C:membrane"/>
    <property type="evidence" value="ECO:0007669"/>
    <property type="project" value="UniProtKB-SubCell"/>
</dbReference>
<keyword evidence="2 5" id="KW-0812">Transmembrane</keyword>
<dbReference type="PROSITE" id="PS50801">
    <property type="entry name" value="STAS"/>
    <property type="match status" value="1"/>
</dbReference>
<dbReference type="SUPFAM" id="SSF52091">
    <property type="entry name" value="SpoIIaa-like"/>
    <property type="match status" value="1"/>
</dbReference>
<feature type="transmembrane region" description="Helical" evidence="5">
    <location>
        <begin position="149"/>
        <end position="167"/>
    </location>
</feature>
<dbReference type="PANTHER" id="PTHR11814">
    <property type="entry name" value="SULFATE TRANSPORTER"/>
    <property type="match status" value="1"/>
</dbReference>
<dbReference type="AlphaFoldDB" id="A0A6B2L0C5"/>
<feature type="transmembrane region" description="Helical" evidence="5">
    <location>
        <begin position="79"/>
        <end position="106"/>
    </location>
</feature>
<feature type="transmembrane region" description="Helical" evidence="5">
    <location>
        <begin position="287"/>
        <end position="306"/>
    </location>
</feature>
<feature type="transmembrane region" description="Helical" evidence="5">
    <location>
        <begin position="47"/>
        <end position="67"/>
    </location>
</feature>
<dbReference type="Gene3D" id="3.30.750.24">
    <property type="entry name" value="STAS domain"/>
    <property type="match status" value="1"/>
</dbReference>
<evidence type="ECO:0000256" key="1">
    <source>
        <dbReference type="ARBA" id="ARBA00004141"/>
    </source>
</evidence>
<dbReference type="GO" id="GO:0055085">
    <property type="term" value="P:transmembrane transport"/>
    <property type="evidence" value="ECO:0007669"/>
    <property type="project" value="InterPro"/>
</dbReference>
<dbReference type="InterPro" id="IPR002645">
    <property type="entry name" value="STAS_dom"/>
</dbReference>
<keyword evidence="3 5" id="KW-1133">Transmembrane helix</keyword>
<dbReference type="EMBL" id="GIBP01001463">
    <property type="protein sequence ID" value="NDV30432.1"/>
    <property type="molecule type" value="Transcribed_RNA"/>
</dbReference>
<proteinExistence type="predicted"/>
<dbReference type="Pfam" id="PF01740">
    <property type="entry name" value="STAS"/>
    <property type="match status" value="1"/>
</dbReference>
<feature type="transmembrane region" description="Helical" evidence="5">
    <location>
        <begin position="253"/>
        <end position="275"/>
    </location>
</feature>
<feature type="transmembrane region" description="Helical" evidence="5">
    <location>
        <begin position="212"/>
        <end position="233"/>
    </location>
</feature>
<feature type="domain" description="STAS" evidence="6">
    <location>
        <begin position="419"/>
        <end position="525"/>
    </location>
</feature>
<dbReference type="InterPro" id="IPR001902">
    <property type="entry name" value="SLC26A/SulP_fam"/>
</dbReference>
<feature type="transmembrane region" description="Helical" evidence="5">
    <location>
        <begin position="127"/>
        <end position="143"/>
    </location>
</feature>
<sequence>MQGIATSAWAGVIFGLFGGCEYNILGPTGALSGLLMLYSIRYGGPQILSFLALTSGLLLMLVLLLRLDRYLMFIPQSVVHGFTVGVALIIALGQLSYALGITGLVVEESFYMNVFNIFTHIDKTNPFALLVSFMTVASLLVLINFFPRVPWNVVLAAVGILFGWLLMEGHLPMDESVRILTLKDKFHDIDENFFRVVKVDPDWLSWSNAKDLFLASFNIMFVAALETLISAKIASDLTLSVFNQTWEMFGLSLSNLLSGIFGGLPCTAALARTALNVKSGATSRASSILNGVVVLLISLVIMKFFVYLLQPVVAGIVIVVAIKMVEYHSIISMWKNDKGSFFVGFLTVLVCVFDNPTDAIMVGTVISLLRLARYTSQLEAGNVSLDAVEIFVPIEISTGTHDEFHPTSSECPRYREGKVLLFTIPGNLTFLNAESYITKTQRLRNKFKYVIISMRMLAYIDLDGVMALSDIVNMLEKKGTGQKVLISGLKYELSHYSILSHSLWFQNKLKKGEIFSHYTEALDYLKKLDSTIEENWAELSTNPENLELAGRANEIHL</sequence>
<protein>
    <recommendedName>
        <fullName evidence="6">STAS domain-containing protein</fullName>
    </recommendedName>
</protein>
<evidence type="ECO:0000256" key="5">
    <source>
        <dbReference type="SAM" id="Phobius"/>
    </source>
</evidence>
<evidence type="ECO:0000259" key="6">
    <source>
        <dbReference type="PROSITE" id="PS50801"/>
    </source>
</evidence>
<keyword evidence="4 5" id="KW-0472">Membrane</keyword>
<evidence type="ECO:0000256" key="2">
    <source>
        <dbReference type="ARBA" id="ARBA00022692"/>
    </source>
</evidence>
<evidence type="ECO:0000256" key="3">
    <source>
        <dbReference type="ARBA" id="ARBA00022989"/>
    </source>
</evidence>
<dbReference type="InterPro" id="IPR011547">
    <property type="entry name" value="SLC26A/SulP_dom"/>
</dbReference>
<dbReference type="Pfam" id="PF00916">
    <property type="entry name" value="Sulfate_transp"/>
    <property type="match status" value="1"/>
</dbReference>
<reference evidence="7" key="1">
    <citation type="journal article" date="2020" name="J. Eukaryot. Microbiol.">
        <title>De novo Sequencing, Assembly and Annotation of the Transcriptome for the Free-Living Testate Amoeba Arcella intermedia.</title>
        <authorList>
            <person name="Ribeiro G.M."/>
            <person name="Porfirio-Sousa A.L."/>
            <person name="Maurer-Alcala X.X."/>
            <person name="Katz L.A."/>
            <person name="Lahr D.J.G."/>
        </authorList>
    </citation>
    <scope>NUCLEOTIDE SEQUENCE</scope>
</reference>
<evidence type="ECO:0000313" key="7">
    <source>
        <dbReference type="EMBL" id="NDV30432.1"/>
    </source>
</evidence>
<evidence type="ECO:0000256" key="4">
    <source>
        <dbReference type="ARBA" id="ARBA00023136"/>
    </source>
</evidence>
<name>A0A6B2L0C5_9EUKA</name>
<comment type="subcellular location">
    <subcellularLocation>
        <location evidence="1">Membrane</location>
        <topology evidence="1">Multi-pass membrane protein</topology>
    </subcellularLocation>
</comment>
<dbReference type="InterPro" id="IPR036513">
    <property type="entry name" value="STAS_dom_sf"/>
</dbReference>
<accession>A0A6B2L0C5</accession>
<organism evidence="7">
    <name type="scientific">Arcella intermedia</name>
    <dbReference type="NCBI Taxonomy" id="1963864"/>
    <lineage>
        <taxon>Eukaryota</taxon>
        <taxon>Amoebozoa</taxon>
        <taxon>Tubulinea</taxon>
        <taxon>Elardia</taxon>
        <taxon>Arcellinida</taxon>
        <taxon>Sphaerothecina</taxon>
        <taxon>Arcellidae</taxon>
        <taxon>Arcella</taxon>
    </lineage>
</organism>